<comment type="caution">
    <text evidence="1">The sequence shown here is derived from an EMBL/GenBank/DDBJ whole genome shotgun (WGS) entry which is preliminary data.</text>
</comment>
<proteinExistence type="predicted"/>
<evidence type="ECO:0000313" key="2">
    <source>
        <dbReference type="Proteomes" id="UP000237347"/>
    </source>
</evidence>
<dbReference type="Proteomes" id="UP000237347">
    <property type="component" value="Unassembled WGS sequence"/>
</dbReference>
<name>A0AAW0IZE3_QUESU</name>
<reference evidence="1 2" key="1">
    <citation type="journal article" date="2018" name="Sci. Data">
        <title>The draft genome sequence of cork oak.</title>
        <authorList>
            <person name="Ramos A.M."/>
            <person name="Usie A."/>
            <person name="Barbosa P."/>
            <person name="Barros P.M."/>
            <person name="Capote T."/>
            <person name="Chaves I."/>
            <person name="Simoes F."/>
            <person name="Abreu I."/>
            <person name="Carrasquinho I."/>
            <person name="Faro C."/>
            <person name="Guimaraes J.B."/>
            <person name="Mendonca D."/>
            <person name="Nobrega F."/>
            <person name="Rodrigues L."/>
            <person name="Saibo N.J.M."/>
            <person name="Varela M.C."/>
            <person name="Egas C."/>
            <person name="Matos J."/>
            <person name="Miguel C.M."/>
            <person name="Oliveira M.M."/>
            <person name="Ricardo C.P."/>
            <person name="Goncalves S."/>
        </authorList>
    </citation>
    <scope>NUCLEOTIDE SEQUENCE [LARGE SCALE GENOMIC DNA]</scope>
    <source>
        <strain evidence="2">cv. HL8</strain>
    </source>
</reference>
<accession>A0AAW0IZE3</accession>
<protein>
    <submittedName>
        <fullName evidence="1">Uncharacterized protein</fullName>
    </submittedName>
</protein>
<keyword evidence="2" id="KW-1185">Reference proteome</keyword>
<gene>
    <name evidence="1" type="ORF">CFP56_039285</name>
</gene>
<dbReference type="EMBL" id="PKMF04000756">
    <property type="protein sequence ID" value="KAK7820024.1"/>
    <property type="molecule type" value="Genomic_DNA"/>
</dbReference>
<organism evidence="1 2">
    <name type="scientific">Quercus suber</name>
    <name type="common">Cork oak</name>
    <dbReference type="NCBI Taxonomy" id="58331"/>
    <lineage>
        <taxon>Eukaryota</taxon>
        <taxon>Viridiplantae</taxon>
        <taxon>Streptophyta</taxon>
        <taxon>Embryophyta</taxon>
        <taxon>Tracheophyta</taxon>
        <taxon>Spermatophyta</taxon>
        <taxon>Magnoliopsida</taxon>
        <taxon>eudicotyledons</taxon>
        <taxon>Gunneridae</taxon>
        <taxon>Pentapetalae</taxon>
        <taxon>rosids</taxon>
        <taxon>fabids</taxon>
        <taxon>Fagales</taxon>
        <taxon>Fagaceae</taxon>
        <taxon>Quercus</taxon>
    </lineage>
</organism>
<evidence type="ECO:0000313" key="1">
    <source>
        <dbReference type="EMBL" id="KAK7820024.1"/>
    </source>
</evidence>
<sequence>MAVRLLLLGMTLIQST</sequence>
<dbReference type="AlphaFoldDB" id="A0AAW0IZE3"/>